<dbReference type="InterPro" id="IPR039421">
    <property type="entry name" value="Type_1_exporter"/>
</dbReference>
<comment type="caution">
    <text evidence="7">The sequence shown here is derived from an EMBL/GenBank/DDBJ whole genome shotgun (WGS) entry which is preliminary data.</text>
</comment>
<feature type="transmembrane region" description="Helical" evidence="5">
    <location>
        <begin position="53"/>
        <end position="71"/>
    </location>
</feature>
<evidence type="ECO:0000256" key="5">
    <source>
        <dbReference type="SAM" id="Phobius"/>
    </source>
</evidence>
<dbReference type="InterPro" id="IPR027417">
    <property type="entry name" value="P-loop_NTPase"/>
</dbReference>
<dbReference type="Gene3D" id="1.20.1560.10">
    <property type="entry name" value="ABC transporter type 1, transmembrane domain"/>
    <property type="match status" value="1"/>
</dbReference>
<dbReference type="Pfam" id="PF00664">
    <property type="entry name" value="ABC_membrane"/>
    <property type="match status" value="1"/>
</dbReference>
<dbReference type="PANTHER" id="PTHR24221:SF654">
    <property type="entry name" value="ATP-BINDING CASSETTE SUB-FAMILY B MEMBER 6"/>
    <property type="match status" value="1"/>
</dbReference>
<feature type="transmembrane region" description="Helical" evidence="5">
    <location>
        <begin position="248"/>
        <end position="266"/>
    </location>
</feature>
<evidence type="ECO:0000256" key="4">
    <source>
        <dbReference type="ARBA" id="ARBA00023136"/>
    </source>
</evidence>
<evidence type="ECO:0000259" key="6">
    <source>
        <dbReference type="PROSITE" id="PS50929"/>
    </source>
</evidence>
<comment type="subcellular location">
    <subcellularLocation>
        <location evidence="1">Cell membrane</location>
        <topology evidence="1">Multi-pass membrane protein</topology>
    </subcellularLocation>
</comment>
<evidence type="ECO:0000313" key="7">
    <source>
        <dbReference type="EMBL" id="PRZ12369.1"/>
    </source>
</evidence>
<dbReference type="Proteomes" id="UP000238836">
    <property type="component" value="Unassembled WGS sequence"/>
</dbReference>
<feature type="transmembrane region" description="Helical" evidence="5">
    <location>
        <begin position="140"/>
        <end position="170"/>
    </location>
</feature>
<feature type="transmembrane region" description="Helical" evidence="5">
    <location>
        <begin position="12"/>
        <end position="33"/>
    </location>
</feature>
<accession>A0ABX5EMR5</accession>
<dbReference type="PROSITE" id="PS50929">
    <property type="entry name" value="ABC_TM1F"/>
    <property type="match status" value="1"/>
</dbReference>
<dbReference type="SUPFAM" id="SSF90123">
    <property type="entry name" value="ABC transporter transmembrane region"/>
    <property type="match status" value="1"/>
</dbReference>
<dbReference type="Pfam" id="PF00005">
    <property type="entry name" value="ABC_tran"/>
    <property type="match status" value="1"/>
</dbReference>
<keyword evidence="7" id="KW-0547">Nucleotide-binding</keyword>
<keyword evidence="8" id="KW-1185">Reference proteome</keyword>
<proteinExistence type="predicted"/>
<dbReference type="GO" id="GO:0005524">
    <property type="term" value="F:ATP binding"/>
    <property type="evidence" value="ECO:0007669"/>
    <property type="project" value="UniProtKB-KW"/>
</dbReference>
<evidence type="ECO:0000313" key="8">
    <source>
        <dbReference type="Proteomes" id="UP000238836"/>
    </source>
</evidence>
<sequence length="451" mass="51145">MNQIQMRTLLLPYWKLILLSTLISLLGVGAHLLNPLIMKQMIDVALPRKEYSLILLSAGGLVLLPIVSTILEALSKVIHNKIGGEITDKLNHQLFRHLLRLSPRTLNEFHSGDIAIRMDRVEDIGDGFVKWNLLPMPTEILSLIGIVIIMLQLDFVLALVAFFMFPIVVVTASYLGRKIETNFTVIMDLNRKLQSYAVQLYGGMKTVQLLTREEEERSAQKEKIGQYRGIRNDTFLIQKWRYELLSSLEKALGLAVLFSVSIWLILKGQMTIGTLLAFTVYFPNFLGTAKAIRSAYMQYREVKPMLKEVEEVLNLPVEIVPSTQSVPLKQASGEIEFRQVSFSYKPKRGNIHNVSFHIQPGEFIGVVGPTGAGKSTILDLLLRFYDPDQGEILLDGRNIKEYTLYDLRNRIGLVTQDVFLWDKTIKENLLYANPEATMDELIHACNIAQVT</sequence>
<dbReference type="InterPro" id="IPR036640">
    <property type="entry name" value="ABC1_TM_sf"/>
</dbReference>
<dbReference type="InterPro" id="IPR003439">
    <property type="entry name" value="ABC_transporter-like_ATP-bd"/>
</dbReference>
<keyword evidence="7" id="KW-0067">ATP-binding</keyword>
<keyword evidence="2 5" id="KW-0812">Transmembrane</keyword>
<protein>
    <submittedName>
        <fullName evidence="7">ATP-binding cassette subfamily B protein</fullName>
    </submittedName>
</protein>
<dbReference type="CDD" id="cd07346">
    <property type="entry name" value="ABC_6TM_exporters"/>
    <property type="match status" value="1"/>
</dbReference>
<evidence type="ECO:0000256" key="1">
    <source>
        <dbReference type="ARBA" id="ARBA00004651"/>
    </source>
</evidence>
<organism evidence="7 8">
    <name type="scientific">Laceyella sediminis</name>
    <dbReference type="NCBI Taxonomy" id="573074"/>
    <lineage>
        <taxon>Bacteria</taxon>
        <taxon>Bacillati</taxon>
        <taxon>Bacillota</taxon>
        <taxon>Bacilli</taxon>
        <taxon>Bacillales</taxon>
        <taxon>Thermoactinomycetaceae</taxon>
        <taxon>Laceyella</taxon>
    </lineage>
</organism>
<dbReference type="InterPro" id="IPR011527">
    <property type="entry name" value="ABC1_TM_dom"/>
</dbReference>
<evidence type="ECO:0000256" key="2">
    <source>
        <dbReference type="ARBA" id="ARBA00022692"/>
    </source>
</evidence>
<dbReference type="RefSeq" id="WP_106343127.1">
    <property type="nucleotide sequence ID" value="NZ_PVTZ01000014.1"/>
</dbReference>
<dbReference type="Gene3D" id="3.40.50.300">
    <property type="entry name" value="P-loop containing nucleotide triphosphate hydrolases"/>
    <property type="match status" value="1"/>
</dbReference>
<reference evidence="7 8" key="1">
    <citation type="submission" date="2018-03" db="EMBL/GenBank/DDBJ databases">
        <title>Genomic Encyclopedia of Archaeal and Bacterial Type Strains, Phase II (KMG-II): from individual species to whole genera.</title>
        <authorList>
            <person name="Goeker M."/>
        </authorList>
    </citation>
    <scope>NUCLEOTIDE SEQUENCE [LARGE SCALE GENOMIC DNA]</scope>
    <source>
        <strain evidence="7 8">RHA1</strain>
    </source>
</reference>
<gene>
    <name evidence="7" type="ORF">CLV36_11433</name>
</gene>
<dbReference type="SUPFAM" id="SSF52540">
    <property type="entry name" value="P-loop containing nucleoside triphosphate hydrolases"/>
    <property type="match status" value="1"/>
</dbReference>
<evidence type="ECO:0000256" key="3">
    <source>
        <dbReference type="ARBA" id="ARBA00022989"/>
    </source>
</evidence>
<name>A0ABX5EMR5_9BACL</name>
<keyword evidence="4 5" id="KW-0472">Membrane</keyword>
<feature type="transmembrane region" description="Helical" evidence="5">
    <location>
        <begin position="272"/>
        <end position="292"/>
    </location>
</feature>
<keyword evidence="3 5" id="KW-1133">Transmembrane helix</keyword>
<dbReference type="PANTHER" id="PTHR24221">
    <property type="entry name" value="ATP-BINDING CASSETTE SUB-FAMILY B"/>
    <property type="match status" value="1"/>
</dbReference>
<dbReference type="EMBL" id="PVTZ01000014">
    <property type="protein sequence ID" value="PRZ12369.1"/>
    <property type="molecule type" value="Genomic_DNA"/>
</dbReference>
<feature type="domain" description="ABC transmembrane type-1" evidence="6">
    <location>
        <begin position="18"/>
        <end position="301"/>
    </location>
</feature>